<name>A0ABW1E9M2_9BACT</name>
<comment type="caution">
    <text evidence="5">The sequence shown here is derived from an EMBL/GenBank/DDBJ whole genome shotgun (WGS) entry which is preliminary data.</text>
</comment>
<feature type="domain" description="HTH hxlR-type" evidence="4">
    <location>
        <begin position="6"/>
        <end position="104"/>
    </location>
</feature>
<evidence type="ECO:0000259" key="4">
    <source>
        <dbReference type="PROSITE" id="PS51118"/>
    </source>
</evidence>
<protein>
    <submittedName>
        <fullName evidence="5">Winged helix-turn-helix transcriptional regulator</fullName>
    </submittedName>
</protein>
<evidence type="ECO:0000313" key="5">
    <source>
        <dbReference type="EMBL" id="MFC5861026.1"/>
    </source>
</evidence>
<dbReference type="EMBL" id="JBHSPH010000001">
    <property type="protein sequence ID" value="MFC5861026.1"/>
    <property type="molecule type" value="Genomic_DNA"/>
</dbReference>
<dbReference type="InterPro" id="IPR002577">
    <property type="entry name" value="HTH_HxlR"/>
</dbReference>
<organism evidence="5 6">
    <name type="scientific">Acidicapsa dinghuensis</name>
    <dbReference type="NCBI Taxonomy" id="2218256"/>
    <lineage>
        <taxon>Bacteria</taxon>
        <taxon>Pseudomonadati</taxon>
        <taxon>Acidobacteriota</taxon>
        <taxon>Terriglobia</taxon>
        <taxon>Terriglobales</taxon>
        <taxon>Acidobacteriaceae</taxon>
        <taxon>Acidicapsa</taxon>
    </lineage>
</organism>
<keyword evidence="6" id="KW-1185">Reference proteome</keyword>
<dbReference type="RefSeq" id="WP_263334618.1">
    <property type="nucleotide sequence ID" value="NZ_JAGSYH010000002.1"/>
</dbReference>
<dbReference type="SUPFAM" id="SSF46785">
    <property type="entry name" value="Winged helix' DNA-binding domain"/>
    <property type="match status" value="1"/>
</dbReference>
<dbReference type="Pfam" id="PF01638">
    <property type="entry name" value="HxlR"/>
    <property type="match status" value="1"/>
</dbReference>
<evidence type="ECO:0000256" key="2">
    <source>
        <dbReference type="ARBA" id="ARBA00023125"/>
    </source>
</evidence>
<evidence type="ECO:0000256" key="3">
    <source>
        <dbReference type="ARBA" id="ARBA00023163"/>
    </source>
</evidence>
<dbReference type="PROSITE" id="PS51118">
    <property type="entry name" value="HTH_HXLR"/>
    <property type="match status" value="1"/>
</dbReference>
<dbReference type="InterPro" id="IPR036390">
    <property type="entry name" value="WH_DNA-bd_sf"/>
</dbReference>
<sequence length="107" mass="12069">MRIEDCPVKSAIDVIGGKWKPLILRELKDGPRRFGELRRAIPGVRHKVLTEQLRQLEGADIVTRRVYGEKVLQSEYRLSSYGETLRPALNALAVWGAAHLEHVAVLS</sequence>
<keyword evidence="2" id="KW-0238">DNA-binding</keyword>
<dbReference type="Gene3D" id="1.10.10.10">
    <property type="entry name" value="Winged helix-like DNA-binding domain superfamily/Winged helix DNA-binding domain"/>
    <property type="match status" value="1"/>
</dbReference>
<accession>A0ABW1E9M2</accession>
<dbReference type="PANTHER" id="PTHR33204">
    <property type="entry name" value="TRANSCRIPTIONAL REGULATOR, MARR FAMILY"/>
    <property type="match status" value="1"/>
</dbReference>
<reference evidence="6" key="1">
    <citation type="journal article" date="2019" name="Int. J. Syst. Evol. Microbiol.">
        <title>The Global Catalogue of Microorganisms (GCM) 10K type strain sequencing project: providing services to taxonomists for standard genome sequencing and annotation.</title>
        <authorList>
            <consortium name="The Broad Institute Genomics Platform"/>
            <consortium name="The Broad Institute Genome Sequencing Center for Infectious Disease"/>
            <person name="Wu L."/>
            <person name="Ma J."/>
        </authorList>
    </citation>
    <scope>NUCLEOTIDE SEQUENCE [LARGE SCALE GENOMIC DNA]</scope>
    <source>
        <strain evidence="6">JCM 4087</strain>
    </source>
</reference>
<gene>
    <name evidence="5" type="ORF">ACFPT7_01825</name>
</gene>
<evidence type="ECO:0000313" key="6">
    <source>
        <dbReference type="Proteomes" id="UP001596091"/>
    </source>
</evidence>
<dbReference type="PANTHER" id="PTHR33204:SF29">
    <property type="entry name" value="TRANSCRIPTIONAL REGULATOR"/>
    <property type="match status" value="1"/>
</dbReference>
<proteinExistence type="predicted"/>
<keyword evidence="1" id="KW-0805">Transcription regulation</keyword>
<evidence type="ECO:0000256" key="1">
    <source>
        <dbReference type="ARBA" id="ARBA00023015"/>
    </source>
</evidence>
<dbReference type="Proteomes" id="UP001596091">
    <property type="component" value="Unassembled WGS sequence"/>
</dbReference>
<dbReference type="InterPro" id="IPR036388">
    <property type="entry name" value="WH-like_DNA-bd_sf"/>
</dbReference>
<keyword evidence="3" id="KW-0804">Transcription</keyword>